<keyword evidence="2" id="KW-1185">Reference proteome</keyword>
<organism evidence="1 2">
    <name type="scientific">Blattamonas nauphoetae</name>
    <dbReference type="NCBI Taxonomy" id="2049346"/>
    <lineage>
        <taxon>Eukaryota</taxon>
        <taxon>Metamonada</taxon>
        <taxon>Preaxostyla</taxon>
        <taxon>Oxymonadida</taxon>
        <taxon>Blattamonas</taxon>
    </lineage>
</organism>
<sequence>MVTDTKTRRYCHYLRECRAINTFYSHTATISTPIQRSSPDAVPQSNVLVEYDKEEFHNACVLPVASRVVHAIAASSTTESRLLIEQKGEIDVAPAMQDIVTFSSYS</sequence>
<comment type="caution">
    <text evidence="1">The sequence shown here is derived from an EMBL/GenBank/DDBJ whole genome shotgun (WGS) entry which is preliminary data.</text>
</comment>
<reference evidence="1 2" key="1">
    <citation type="journal article" date="2022" name="bioRxiv">
        <title>Genomics of Preaxostyla Flagellates Illuminates Evolutionary Transitions and the Path Towards Mitochondrial Loss.</title>
        <authorList>
            <person name="Novak L.V.F."/>
            <person name="Treitli S.C."/>
            <person name="Pyrih J."/>
            <person name="Halakuc P."/>
            <person name="Pipaliya S.V."/>
            <person name="Vacek V."/>
            <person name="Brzon O."/>
            <person name="Soukal P."/>
            <person name="Eme L."/>
            <person name="Dacks J.B."/>
            <person name="Karnkowska A."/>
            <person name="Elias M."/>
            <person name="Hampl V."/>
        </authorList>
    </citation>
    <scope>NUCLEOTIDE SEQUENCE [LARGE SCALE GENOMIC DNA]</scope>
    <source>
        <strain evidence="1">NAU3</strain>
        <tissue evidence="1">Gut</tissue>
    </source>
</reference>
<evidence type="ECO:0000313" key="2">
    <source>
        <dbReference type="Proteomes" id="UP001281761"/>
    </source>
</evidence>
<name>A0ABQ9XKC5_9EUKA</name>
<proteinExistence type="predicted"/>
<accession>A0ABQ9XKC5</accession>
<evidence type="ECO:0000313" key="1">
    <source>
        <dbReference type="EMBL" id="KAK2952882.1"/>
    </source>
</evidence>
<protein>
    <submittedName>
        <fullName evidence="1">Uncharacterized protein</fullName>
    </submittedName>
</protein>
<dbReference type="Proteomes" id="UP001281761">
    <property type="component" value="Unassembled WGS sequence"/>
</dbReference>
<gene>
    <name evidence="1" type="ORF">BLNAU_12203</name>
</gene>
<dbReference type="EMBL" id="JARBJD010000098">
    <property type="protein sequence ID" value="KAK2952882.1"/>
    <property type="molecule type" value="Genomic_DNA"/>
</dbReference>